<dbReference type="EC" id="2.10.1.1" evidence="5 13"/>
<evidence type="ECO:0000256" key="11">
    <source>
        <dbReference type="ARBA" id="ARBA00023150"/>
    </source>
</evidence>
<dbReference type="EMBL" id="UHDT01000001">
    <property type="protein sequence ID" value="SUM58199.1"/>
    <property type="molecule type" value="Genomic_DNA"/>
</dbReference>
<dbReference type="InterPro" id="IPR036135">
    <property type="entry name" value="MoeA_linker/N_sf"/>
</dbReference>
<dbReference type="GO" id="GO:0006777">
    <property type="term" value="P:Mo-molybdopterin cofactor biosynthetic process"/>
    <property type="evidence" value="ECO:0007669"/>
    <property type="project" value="UniProtKB-UniRule"/>
</dbReference>
<keyword evidence="10 13" id="KW-0460">Magnesium</keyword>
<dbReference type="EMBL" id="JXWY01000031">
    <property type="protein sequence ID" value="KIX91112.1"/>
    <property type="molecule type" value="Genomic_DNA"/>
</dbReference>
<evidence type="ECO:0000259" key="14">
    <source>
        <dbReference type="SMART" id="SM00852"/>
    </source>
</evidence>
<dbReference type="AlphaFoldDB" id="A0A0D6XR94"/>
<evidence type="ECO:0000256" key="2">
    <source>
        <dbReference type="ARBA" id="ARBA00002901"/>
    </source>
</evidence>
<evidence type="ECO:0000256" key="13">
    <source>
        <dbReference type="RuleBase" id="RU365090"/>
    </source>
</evidence>
<gene>
    <name evidence="16" type="primary">moeA</name>
    <name evidence="16" type="ORF">NCTC13832_01947</name>
    <name evidence="15" type="ORF">TP70_03980</name>
</gene>
<evidence type="ECO:0000313" key="16">
    <source>
        <dbReference type="EMBL" id="SUM58199.1"/>
    </source>
</evidence>
<dbReference type="UniPathway" id="UPA00344"/>
<dbReference type="Pfam" id="PF03453">
    <property type="entry name" value="MoeA_N"/>
    <property type="match status" value="1"/>
</dbReference>
<dbReference type="Gene3D" id="3.40.980.10">
    <property type="entry name" value="MoaB/Mog-like domain"/>
    <property type="match status" value="1"/>
</dbReference>
<dbReference type="GO" id="GO:0061599">
    <property type="term" value="F:molybdopterin molybdotransferase activity"/>
    <property type="evidence" value="ECO:0007669"/>
    <property type="project" value="UniProtKB-UniRule"/>
</dbReference>
<dbReference type="SUPFAM" id="SSF63882">
    <property type="entry name" value="MoeA N-terminal region -like"/>
    <property type="match status" value="1"/>
</dbReference>
<dbReference type="RefSeq" id="WP_044359615.1">
    <property type="nucleotide sequence ID" value="NZ_JXWY01000031.1"/>
</dbReference>
<dbReference type="SMART" id="SM00852">
    <property type="entry name" value="MoCF_biosynth"/>
    <property type="match status" value="1"/>
</dbReference>
<dbReference type="InterPro" id="IPR036425">
    <property type="entry name" value="MoaB/Mog-like_dom_sf"/>
</dbReference>
<organism evidence="16 18">
    <name type="scientific">Staphylococcus microti</name>
    <dbReference type="NCBI Taxonomy" id="569857"/>
    <lineage>
        <taxon>Bacteria</taxon>
        <taxon>Bacillati</taxon>
        <taxon>Bacillota</taxon>
        <taxon>Bacilli</taxon>
        <taxon>Bacillales</taxon>
        <taxon>Staphylococcaceae</taxon>
        <taxon>Staphylococcus</taxon>
    </lineage>
</organism>
<dbReference type="InterPro" id="IPR001453">
    <property type="entry name" value="MoaB/Mog_dom"/>
</dbReference>
<evidence type="ECO:0000256" key="6">
    <source>
        <dbReference type="ARBA" id="ARBA00021108"/>
    </source>
</evidence>
<dbReference type="STRING" id="569857.TP70_03980"/>
<evidence type="ECO:0000256" key="12">
    <source>
        <dbReference type="ARBA" id="ARBA00047317"/>
    </source>
</evidence>
<dbReference type="Pfam" id="PF03454">
    <property type="entry name" value="MoeA_C"/>
    <property type="match status" value="1"/>
</dbReference>
<dbReference type="InterPro" id="IPR005111">
    <property type="entry name" value="MoeA_C_domain_IV"/>
</dbReference>
<dbReference type="CDD" id="cd00887">
    <property type="entry name" value="MoeA"/>
    <property type="match status" value="1"/>
</dbReference>
<evidence type="ECO:0000256" key="1">
    <source>
        <dbReference type="ARBA" id="ARBA00001946"/>
    </source>
</evidence>
<evidence type="ECO:0000256" key="8">
    <source>
        <dbReference type="ARBA" id="ARBA00022679"/>
    </source>
</evidence>
<dbReference type="FunFam" id="2.40.340.10:FF:000002">
    <property type="entry name" value="Molybdopterin molybdenumtransferase"/>
    <property type="match status" value="1"/>
</dbReference>
<evidence type="ECO:0000256" key="10">
    <source>
        <dbReference type="ARBA" id="ARBA00022842"/>
    </source>
</evidence>
<sequence>MPVEKRHPIPVKEAIHRVLQQKIETAATHISLYECEGYILAEDISATYDIPRFDKSPYDGFAIRSEDSHGASADNRVGFEVVDHIGAGSVSDKTLQQGQAVRIMTGAQMPSGADAVVMLEQTVETVDGFTLRKPFEHLENISLKGEETATGDVVLHKGQRINAGAVAVLATFGYAEVPVYRKPTAALIATGSELLDVEDELEPGKIRNSNGPMIAALLQKEGVEVERYHIQMDDYERSLAVVTSALEKHDMVITTGGVSVGDFDYLPDIYRALGAEVLFNKIAMRPGSVTTVAVAQGKYLFGLSGNPSACYSGFELFTKPAIYHMMGATNCYPAMVRATLMADFKKANPFTRFVRANVTLTGREATVRPSGFNKSGAVVSIAHSNGMMMLPGGTRGYQVGHEVDVLLTSPETYQQELYL</sequence>
<dbReference type="NCBIfam" id="NF045515">
    <property type="entry name" value="Glp_gephyrin"/>
    <property type="match status" value="1"/>
</dbReference>
<dbReference type="Pfam" id="PF00994">
    <property type="entry name" value="MoCF_biosynth"/>
    <property type="match status" value="1"/>
</dbReference>
<name>A0A0D6XR94_9STAP</name>
<dbReference type="OrthoDB" id="9804758at2"/>
<comment type="function">
    <text evidence="2 13">Catalyzes the insertion of molybdate into adenylated molybdopterin with the concomitant release of AMP.</text>
</comment>
<dbReference type="NCBIfam" id="TIGR00177">
    <property type="entry name" value="molyb_syn"/>
    <property type="match status" value="1"/>
</dbReference>
<dbReference type="InterPro" id="IPR038987">
    <property type="entry name" value="MoeA-like"/>
</dbReference>
<evidence type="ECO:0000256" key="4">
    <source>
        <dbReference type="ARBA" id="ARBA00010763"/>
    </source>
</evidence>
<evidence type="ECO:0000256" key="7">
    <source>
        <dbReference type="ARBA" id="ARBA00022505"/>
    </source>
</evidence>
<proteinExistence type="inferred from homology"/>
<dbReference type="Gene3D" id="3.90.105.10">
    <property type="entry name" value="Molybdopterin biosynthesis moea protein, domain 2"/>
    <property type="match status" value="1"/>
</dbReference>
<dbReference type="GO" id="GO:0005829">
    <property type="term" value="C:cytosol"/>
    <property type="evidence" value="ECO:0007669"/>
    <property type="project" value="TreeGrafter"/>
</dbReference>
<dbReference type="InterPro" id="IPR036688">
    <property type="entry name" value="MoeA_C_domain_IV_sf"/>
</dbReference>
<dbReference type="PANTHER" id="PTHR10192">
    <property type="entry name" value="MOLYBDOPTERIN BIOSYNTHESIS PROTEIN"/>
    <property type="match status" value="1"/>
</dbReference>
<accession>A0A0D6XR94</accession>
<dbReference type="Gene3D" id="2.170.190.11">
    <property type="entry name" value="Molybdopterin biosynthesis moea protein, domain 3"/>
    <property type="match status" value="1"/>
</dbReference>
<evidence type="ECO:0000313" key="15">
    <source>
        <dbReference type="EMBL" id="KIX91112.1"/>
    </source>
</evidence>
<keyword evidence="7 13" id="KW-0500">Molybdenum</keyword>
<dbReference type="SUPFAM" id="SSF63867">
    <property type="entry name" value="MoeA C-terminal domain-like"/>
    <property type="match status" value="1"/>
</dbReference>
<dbReference type="Gene3D" id="2.40.340.10">
    <property type="entry name" value="MoeA, C-terminal, domain IV"/>
    <property type="match status" value="1"/>
</dbReference>
<feature type="domain" description="MoaB/Mog" evidence="14">
    <location>
        <begin position="186"/>
        <end position="324"/>
    </location>
</feature>
<dbReference type="GO" id="GO:0046872">
    <property type="term" value="F:metal ion binding"/>
    <property type="evidence" value="ECO:0007669"/>
    <property type="project" value="UniProtKB-UniRule"/>
</dbReference>
<evidence type="ECO:0000313" key="18">
    <source>
        <dbReference type="Proteomes" id="UP000254100"/>
    </source>
</evidence>
<evidence type="ECO:0000256" key="3">
    <source>
        <dbReference type="ARBA" id="ARBA00005046"/>
    </source>
</evidence>
<evidence type="ECO:0000256" key="9">
    <source>
        <dbReference type="ARBA" id="ARBA00022723"/>
    </source>
</evidence>
<keyword evidence="8 13" id="KW-0808">Transferase</keyword>
<comment type="cofactor">
    <cofactor evidence="1 13">
        <name>Mg(2+)</name>
        <dbReference type="ChEBI" id="CHEBI:18420"/>
    </cofactor>
</comment>
<reference evidence="16 18" key="2">
    <citation type="submission" date="2018-06" db="EMBL/GenBank/DDBJ databases">
        <authorList>
            <consortium name="Pathogen Informatics"/>
            <person name="Doyle S."/>
        </authorList>
    </citation>
    <scope>NUCLEOTIDE SEQUENCE [LARGE SCALE GENOMIC DNA]</scope>
    <source>
        <strain evidence="16 18">NCTC13832</strain>
    </source>
</reference>
<dbReference type="FunFam" id="3.40.980.10:FF:000004">
    <property type="entry name" value="Molybdopterin molybdenumtransferase"/>
    <property type="match status" value="1"/>
</dbReference>
<protein>
    <recommendedName>
        <fullName evidence="6 13">Molybdopterin molybdenumtransferase</fullName>
        <ecNumber evidence="5 13">2.10.1.1</ecNumber>
    </recommendedName>
</protein>
<comment type="pathway">
    <text evidence="3 13">Cofactor biosynthesis; molybdopterin biosynthesis.</text>
</comment>
<keyword evidence="17" id="KW-1185">Reference proteome</keyword>
<reference evidence="15 17" key="1">
    <citation type="submission" date="2015-01" db="EMBL/GenBank/DDBJ databases">
        <authorList>
            <person name="Guo J."/>
        </authorList>
    </citation>
    <scope>NUCLEOTIDE SEQUENCE [LARGE SCALE GENOMIC DNA]</scope>
    <source>
        <strain evidence="15 17">DSM 22147</strain>
    </source>
</reference>
<dbReference type="Proteomes" id="UP000254100">
    <property type="component" value="Unassembled WGS sequence"/>
</dbReference>
<dbReference type="SUPFAM" id="SSF53218">
    <property type="entry name" value="Molybdenum cofactor biosynthesis proteins"/>
    <property type="match status" value="1"/>
</dbReference>
<dbReference type="Proteomes" id="UP000032366">
    <property type="component" value="Unassembled WGS sequence"/>
</dbReference>
<dbReference type="InterPro" id="IPR005110">
    <property type="entry name" value="MoeA_linker/N"/>
</dbReference>
<evidence type="ECO:0000256" key="5">
    <source>
        <dbReference type="ARBA" id="ARBA00013269"/>
    </source>
</evidence>
<dbReference type="FunFam" id="2.170.190.11:FF:000001">
    <property type="entry name" value="Molybdopterin molybdenumtransferase"/>
    <property type="match status" value="1"/>
</dbReference>
<keyword evidence="9 13" id="KW-0479">Metal-binding</keyword>
<evidence type="ECO:0000313" key="17">
    <source>
        <dbReference type="Proteomes" id="UP000032366"/>
    </source>
</evidence>
<comment type="catalytic activity">
    <reaction evidence="12">
        <text>adenylyl-molybdopterin + molybdate = Mo-molybdopterin + AMP + H(+)</text>
        <dbReference type="Rhea" id="RHEA:35047"/>
        <dbReference type="ChEBI" id="CHEBI:15378"/>
        <dbReference type="ChEBI" id="CHEBI:36264"/>
        <dbReference type="ChEBI" id="CHEBI:62727"/>
        <dbReference type="ChEBI" id="CHEBI:71302"/>
        <dbReference type="ChEBI" id="CHEBI:456215"/>
        <dbReference type="EC" id="2.10.1.1"/>
    </reaction>
</comment>
<keyword evidence="11 13" id="KW-0501">Molybdenum cofactor biosynthesis</keyword>
<dbReference type="PANTHER" id="PTHR10192:SF5">
    <property type="entry name" value="GEPHYRIN"/>
    <property type="match status" value="1"/>
</dbReference>
<comment type="similarity">
    <text evidence="4 13">Belongs to the MoeA family.</text>
</comment>